<dbReference type="CDD" id="cd02883">
    <property type="entry name" value="NUDIX_Hydrolase"/>
    <property type="match status" value="1"/>
</dbReference>
<evidence type="ECO:0000256" key="1">
    <source>
        <dbReference type="ARBA" id="ARBA00001946"/>
    </source>
</evidence>
<dbReference type="OrthoDB" id="511483at2"/>
<dbReference type="PANTHER" id="PTHR43046:SF15">
    <property type="entry name" value="MUTT_NUDIX FAMILY PROTEIN"/>
    <property type="match status" value="1"/>
</dbReference>
<keyword evidence="6" id="KW-1185">Reference proteome</keyword>
<evidence type="ECO:0000313" key="6">
    <source>
        <dbReference type="Proteomes" id="UP000198604"/>
    </source>
</evidence>
<evidence type="ECO:0000256" key="2">
    <source>
        <dbReference type="ARBA" id="ARBA00022801"/>
    </source>
</evidence>
<dbReference type="InterPro" id="IPR020084">
    <property type="entry name" value="NUDIX_hydrolase_CS"/>
</dbReference>
<dbReference type="Proteomes" id="UP000198604">
    <property type="component" value="Unassembled WGS sequence"/>
</dbReference>
<evidence type="ECO:0000313" key="5">
    <source>
        <dbReference type="EMBL" id="CQR24947.1"/>
    </source>
</evidence>
<proteinExistence type="inferred from homology"/>
<name>A0A0E4H806_9STRE</name>
<dbReference type="EMBL" id="CTEN01000003">
    <property type="protein sequence ID" value="CQR24947.1"/>
    <property type="molecule type" value="Genomic_DNA"/>
</dbReference>
<dbReference type="InterPro" id="IPR020476">
    <property type="entry name" value="Nudix_hydrolase"/>
</dbReference>
<dbReference type="InterPro" id="IPR000086">
    <property type="entry name" value="NUDIX_hydrolase_dom"/>
</dbReference>
<dbReference type="InterPro" id="IPR015797">
    <property type="entry name" value="NUDIX_hydrolase-like_dom_sf"/>
</dbReference>
<keyword evidence="2 3" id="KW-0378">Hydrolase</keyword>
<dbReference type="AlphaFoldDB" id="A0A0E4H806"/>
<protein>
    <submittedName>
        <fullName evidence="5">RNA pyrophosphohydrolase</fullName>
    </submittedName>
</protein>
<organism evidence="5 6">
    <name type="scientific">Streptococcus varani</name>
    <dbReference type="NCBI Taxonomy" id="1608583"/>
    <lineage>
        <taxon>Bacteria</taxon>
        <taxon>Bacillati</taxon>
        <taxon>Bacillota</taxon>
        <taxon>Bacilli</taxon>
        <taxon>Lactobacillales</taxon>
        <taxon>Streptococcaceae</taxon>
        <taxon>Streptococcus</taxon>
    </lineage>
</organism>
<sequence>MRLLFEMDAKDYASCKTIFQRDSARSIILSQGKVAMVYSQKYDYYKFPGGGIENREKPEKAMIRETLEETGLIVKPDSIREFGLVHRIQKSDRDENQCFIQDNYYYFCQVEDHIFPQNLDAYEAEEGHILHFVDPREAIRKNDQVKTSPYNKVMFEREARVLQMLIDEGWFD</sequence>
<evidence type="ECO:0000256" key="3">
    <source>
        <dbReference type="RuleBase" id="RU003476"/>
    </source>
</evidence>
<accession>A0A0E4H806</accession>
<comment type="cofactor">
    <cofactor evidence="1">
        <name>Mg(2+)</name>
        <dbReference type="ChEBI" id="CHEBI:18420"/>
    </cofactor>
</comment>
<dbReference type="RefSeq" id="WP_093650557.1">
    <property type="nucleotide sequence ID" value="NZ_CTEN01000003.1"/>
</dbReference>
<dbReference type="GO" id="GO:0016787">
    <property type="term" value="F:hydrolase activity"/>
    <property type="evidence" value="ECO:0007669"/>
    <property type="project" value="UniProtKB-KW"/>
</dbReference>
<dbReference type="PANTHER" id="PTHR43046">
    <property type="entry name" value="GDP-MANNOSE MANNOSYL HYDROLASE"/>
    <property type="match status" value="1"/>
</dbReference>
<dbReference type="PROSITE" id="PS51462">
    <property type="entry name" value="NUDIX"/>
    <property type="match status" value="1"/>
</dbReference>
<dbReference type="PROSITE" id="PS00893">
    <property type="entry name" value="NUDIX_BOX"/>
    <property type="match status" value="1"/>
</dbReference>
<dbReference type="SUPFAM" id="SSF55811">
    <property type="entry name" value="Nudix"/>
    <property type="match status" value="1"/>
</dbReference>
<dbReference type="PRINTS" id="PR00502">
    <property type="entry name" value="NUDIXFAMILY"/>
</dbReference>
<comment type="similarity">
    <text evidence="3">Belongs to the Nudix hydrolase family.</text>
</comment>
<dbReference type="Gene3D" id="3.90.79.10">
    <property type="entry name" value="Nucleoside Triphosphate Pyrophosphohydrolase"/>
    <property type="match status" value="1"/>
</dbReference>
<reference evidence="6" key="1">
    <citation type="submission" date="2015-03" db="EMBL/GenBank/DDBJ databases">
        <authorList>
            <person name="Urmite Genomes"/>
        </authorList>
    </citation>
    <scope>NUCLEOTIDE SEQUENCE [LARGE SCALE GENOMIC DNA]</scope>
    <source>
        <strain evidence="6">FF10</strain>
    </source>
</reference>
<dbReference type="Pfam" id="PF00293">
    <property type="entry name" value="NUDIX"/>
    <property type="match status" value="1"/>
</dbReference>
<evidence type="ECO:0000259" key="4">
    <source>
        <dbReference type="PROSITE" id="PS51462"/>
    </source>
</evidence>
<gene>
    <name evidence="5" type="ORF">BN1356_01293</name>
</gene>
<feature type="domain" description="Nudix hydrolase" evidence="4">
    <location>
        <begin position="19"/>
        <end position="158"/>
    </location>
</feature>
<dbReference type="STRING" id="1608583.BN1356_01293"/>